<dbReference type="GO" id="GO:0050661">
    <property type="term" value="F:NADP binding"/>
    <property type="evidence" value="ECO:0007669"/>
    <property type="project" value="InterPro"/>
</dbReference>
<accession>A0A179G3A5</accession>
<comment type="caution">
    <text evidence="4">The sequence shown here is derived from an EMBL/GenBank/DDBJ whole genome shotgun (WGS) entry which is preliminary data.</text>
</comment>
<dbReference type="RefSeq" id="XP_018148021.1">
    <property type="nucleotide sequence ID" value="XM_018280118.1"/>
</dbReference>
<dbReference type="GeneID" id="28844112"/>
<dbReference type="PANTHER" id="PTHR43580">
    <property type="entry name" value="OXIDOREDUCTASE GLYR1-RELATED"/>
    <property type="match status" value="1"/>
</dbReference>
<evidence type="ECO:0000313" key="4">
    <source>
        <dbReference type="EMBL" id="OAQ71938.1"/>
    </source>
</evidence>
<dbReference type="GO" id="GO:0140673">
    <property type="term" value="P:transcription elongation-coupled chromatin remodeling"/>
    <property type="evidence" value="ECO:0007669"/>
    <property type="project" value="TreeGrafter"/>
</dbReference>
<dbReference type="STRING" id="1380566.A0A179G3A5"/>
<dbReference type="PIRSF" id="PIRSF000103">
    <property type="entry name" value="HIBADH"/>
    <property type="match status" value="1"/>
</dbReference>
<dbReference type="GO" id="GO:0016491">
    <property type="term" value="F:oxidoreductase activity"/>
    <property type="evidence" value="ECO:0007669"/>
    <property type="project" value="UniProtKB-KW"/>
</dbReference>
<dbReference type="Gene3D" id="1.10.1040.10">
    <property type="entry name" value="N-(1-d-carboxylethyl)-l-norvaline Dehydrogenase, domain 2"/>
    <property type="match status" value="1"/>
</dbReference>
<dbReference type="AlphaFoldDB" id="A0A179G3A5"/>
<proteinExistence type="predicted"/>
<dbReference type="GO" id="GO:0000785">
    <property type="term" value="C:chromatin"/>
    <property type="evidence" value="ECO:0007669"/>
    <property type="project" value="TreeGrafter"/>
</dbReference>
<organism evidence="4 5">
    <name type="scientific">Pochonia chlamydosporia 170</name>
    <dbReference type="NCBI Taxonomy" id="1380566"/>
    <lineage>
        <taxon>Eukaryota</taxon>
        <taxon>Fungi</taxon>
        <taxon>Dikarya</taxon>
        <taxon>Ascomycota</taxon>
        <taxon>Pezizomycotina</taxon>
        <taxon>Sordariomycetes</taxon>
        <taxon>Hypocreomycetidae</taxon>
        <taxon>Hypocreales</taxon>
        <taxon>Clavicipitaceae</taxon>
        <taxon>Pochonia</taxon>
    </lineage>
</organism>
<keyword evidence="1" id="KW-0560">Oxidoreductase</keyword>
<dbReference type="GO" id="GO:0031491">
    <property type="term" value="F:nucleosome binding"/>
    <property type="evidence" value="ECO:0007669"/>
    <property type="project" value="TreeGrafter"/>
</dbReference>
<dbReference type="Pfam" id="PF03446">
    <property type="entry name" value="NAD_binding_2"/>
    <property type="match status" value="1"/>
</dbReference>
<keyword evidence="5" id="KW-1185">Reference proteome</keyword>
<dbReference type="GO" id="GO:0003677">
    <property type="term" value="F:DNA binding"/>
    <property type="evidence" value="ECO:0007669"/>
    <property type="project" value="TreeGrafter"/>
</dbReference>
<dbReference type="InterPro" id="IPR013328">
    <property type="entry name" value="6PGD_dom2"/>
</dbReference>
<name>A0A179G3A5_METCM</name>
<dbReference type="OrthoDB" id="435038at2759"/>
<feature type="domain" description="NADPH-dependent reductive aminase-like C-terminal" evidence="3">
    <location>
        <begin position="167"/>
        <end position="289"/>
    </location>
</feature>
<dbReference type="KEGG" id="pchm:VFPPC_00015"/>
<protein>
    <submittedName>
        <fullName evidence="4">6-phosphogluconate dehydrogenase nad-binding protein</fullName>
    </submittedName>
</protein>
<evidence type="ECO:0000259" key="2">
    <source>
        <dbReference type="Pfam" id="PF03446"/>
    </source>
</evidence>
<evidence type="ECO:0000313" key="5">
    <source>
        <dbReference type="Proteomes" id="UP000078397"/>
    </source>
</evidence>
<dbReference type="SUPFAM" id="SSF51735">
    <property type="entry name" value="NAD(P)-binding Rossmann-fold domains"/>
    <property type="match status" value="1"/>
</dbReference>
<dbReference type="InterPro" id="IPR048666">
    <property type="entry name" value="RedAm-like_C"/>
</dbReference>
<gene>
    <name evidence="4" type="ORF">VFPPC_00015</name>
</gene>
<dbReference type="InterPro" id="IPR051265">
    <property type="entry name" value="HIBADH-related_NP60_sf"/>
</dbReference>
<feature type="domain" description="6-phosphogluconate dehydrogenase NADP-binding" evidence="2">
    <location>
        <begin position="4"/>
        <end position="117"/>
    </location>
</feature>
<dbReference type="PANTHER" id="PTHR43580:SF2">
    <property type="entry name" value="CYTOKINE-LIKE NUCLEAR FACTOR N-PAC"/>
    <property type="match status" value="1"/>
</dbReference>
<evidence type="ECO:0000259" key="3">
    <source>
        <dbReference type="Pfam" id="PF21761"/>
    </source>
</evidence>
<reference evidence="4 5" key="1">
    <citation type="journal article" date="2016" name="PLoS Pathog.">
        <title>Biosynthesis of antibiotic leucinostatins in bio-control fungus Purpureocillium lilacinum and their inhibition on phytophthora revealed by genome mining.</title>
        <authorList>
            <person name="Wang G."/>
            <person name="Liu Z."/>
            <person name="Lin R."/>
            <person name="Li E."/>
            <person name="Mao Z."/>
            <person name="Ling J."/>
            <person name="Yang Y."/>
            <person name="Yin W.B."/>
            <person name="Xie B."/>
        </authorList>
    </citation>
    <scope>NUCLEOTIDE SEQUENCE [LARGE SCALE GENOMIC DNA]</scope>
    <source>
        <strain evidence="4">170</strain>
    </source>
</reference>
<evidence type="ECO:0000256" key="1">
    <source>
        <dbReference type="ARBA" id="ARBA00023002"/>
    </source>
</evidence>
<dbReference type="Proteomes" id="UP000078397">
    <property type="component" value="Unassembled WGS sequence"/>
</dbReference>
<dbReference type="InterPro" id="IPR015815">
    <property type="entry name" value="HIBADH-related"/>
</dbReference>
<sequence length="298" mass="31720">MSSVAFVGIGNMGAALAETLLKTSSHKVTIWNRTADRPQVKAVIEAGATFESNIEAAINSDVVIICVLDYDTIYRALEPIQASTSALSEKVIINLTNGTPRQAREMQQWIKARGAAFYFDGAVMVPPQLVGTEHSFILYSGENQEVFTQKVADVVKTLGSSQYTGEDVNSAATDDLAALSTMYGMFAGFFAGLGLVRKQVGTNGKVSPSVSKVVVPVMTAMVPYLSSIAETIDGNDWNNNLGNPLGMQVAGVRNILQACKEESVNGASLEAFVKTMQRTVDAKGGDVGVPAVALYHDE</sequence>
<dbReference type="Pfam" id="PF21761">
    <property type="entry name" value="RedAm-like_C"/>
    <property type="match status" value="1"/>
</dbReference>
<dbReference type="InterPro" id="IPR006115">
    <property type="entry name" value="6PGDH_NADP-bd"/>
</dbReference>
<dbReference type="InterPro" id="IPR036291">
    <property type="entry name" value="NAD(P)-bd_dom_sf"/>
</dbReference>
<dbReference type="Gene3D" id="3.40.50.720">
    <property type="entry name" value="NAD(P)-binding Rossmann-like Domain"/>
    <property type="match status" value="1"/>
</dbReference>
<dbReference type="EMBL" id="LSBJ02000001">
    <property type="protein sequence ID" value="OAQ71938.1"/>
    <property type="molecule type" value="Genomic_DNA"/>
</dbReference>